<keyword evidence="2" id="KW-0472">Membrane</keyword>
<evidence type="ECO:0000256" key="3">
    <source>
        <dbReference type="SAM" id="SignalP"/>
    </source>
</evidence>
<dbReference type="SUPFAM" id="SSF57997">
    <property type="entry name" value="Tropomyosin"/>
    <property type="match status" value="1"/>
</dbReference>
<dbReference type="AlphaFoldDB" id="A0A0A6NY01"/>
<comment type="caution">
    <text evidence="4">The sequence shown here is derived from an EMBL/GenBank/DDBJ whole genome shotgun (WGS) entry which is preliminary data.</text>
</comment>
<feature type="region of interest" description="Disordered" evidence="1">
    <location>
        <begin position="380"/>
        <end position="415"/>
    </location>
</feature>
<sequence length="579" mass="66695">MIKAFCLLLLCSVSWIGVAYAFPSDHEIAFAKAYDNVDNPTKTAGCLIVWGSSDPSTKNIYCRYQLQRMGFFIDYIGSVLSDIKLGFFMNQAEVQQNLPQGIKTWFKNKYQSLTLTPSELAELANIMSQPNYFISIDFGGKERVIYQLDNLSDVQEAVPEDYKNKSQKQFAYLVHYSIEQQLRSDNNNNGKRQLEAEKQQLEADKNLQPEDEKGKLSYFESFKKRLMAHPIISISLIVFSLIIIVILSLFLMNLLTGWLASFSNKHRTAESQPQQRTENQTPPASDSSAIMELETRLVQNLTISLEESLKDDLTKTEQNILLAIQKESRVTQLEDNLTKKAQALQKAEHDLEEVKNELVQLRQGFNNTKDELNQTQATLENERTEHQNAEKNLKNVDEKRDERQQDLDNTNEELSSTTDQYGCWRWLQPALLGEMMVCEPIVKDIKDKGTEKDQQISELLQLDSIMKHWATLVGQFFKSDDELWMSLRGIDGGNWLNQLLRADDVLQTYFPDEESFKLLSQHLSNVNGILQATFMEMGRNFLIPKILEKVPSYVPAEQYSPNRVYMPRGFHDRFIKETT</sequence>
<proteinExistence type="predicted"/>
<feature type="transmembrane region" description="Helical" evidence="2">
    <location>
        <begin position="231"/>
        <end position="255"/>
    </location>
</feature>
<keyword evidence="3" id="KW-0732">Signal</keyword>
<accession>A0A0A6NY01</accession>
<evidence type="ECO:0000256" key="2">
    <source>
        <dbReference type="SAM" id="Phobius"/>
    </source>
</evidence>
<organism evidence="4 5">
    <name type="scientific">Candidatus Thiomargarita nelsonii</name>
    <dbReference type="NCBI Taxonomy" id="1003181"/>
    <lineage>
        <taxon>Bacteria</taxon>
        <taxon>Pseudomonadati</taxon>
        <taxon>Pseudomonadota</taxon>
        <taxon>Gammaproteobacteria</taxon>
        <taxon>Thiotrichales</taxon>
        <taxon>Thiotrichaceae</taxon>
        <taxon>Thiomargarita</taxon>
    </lineage>
</organism>
<gene>
    <name evidence="4" type="ORF">THIOM_004175</name>
</gene>
<name>A0A0A6NY01_9GAMM</name>
<keyword evidence="5" id="KW-1185">Reference proteome</keyword>
<evidence type="ECO:0000256" key="1">
    <source>
        <dbReference type="SAM" id="MobiDB-lite"/>
    </source>
</evidence>
<dbReference type="EMBL" id="LUTY01002536">
    <property type="protein sequence ID" value="OAD20143.1"/>
    <property type="molecule type" value="Genomic_DNA"/>
</dbReference>
<keyword evidence="2" id="KW-1133">Transmembrane helix</keyword>
<dbReference type="Proteomes" id="UP000076962">
    <property type="component" value="Unassembled WGS sequence"/>
</dbReference>
<evidence type="ECO:0000313" key="4">
    <source>
        <dbReference type="EMBL" id="OAD20143.1"/>
    </source>
</evidence>
<feature type="compositionally biased region" description="Polar residues" evidence="1">
    <location>
        <begin position="270"/>
        <end position="288"/>
    </location>
</feature>
<keyword evidence="2" id="KW-0812">Transmembrane</keyword>
<feature type="chain" id="PRO_5002020583" evidence="3">
    <location>
        <begin position="22"/>
        <end position="579"/>
    </location>
</feature>
<evidence type="ECO:0000313" key="5">
    <source>
        <dbReference type="Proteomes" id="UP000076962"/>
    </source>
</evidence>
<feature type="compositionally biased region" description="Basic and acidic residues" evidence="1">
    <location>
        <begin position="380"/>
        <end position="406"/>
    </location>
</feature>
<feature type="region of interest" description="Disordered" evidence="1">
    <location>
        <begin position="269"/>
        <end position="288"/>
    </location>
</feature>
<protein>
    <submittedName>
        <fullName evidence="4">Uncharacterized protein</fullName>
    </submittedName>
</protein>
<feature type="signal peptide" evidence="3">
    <location>
        <begin position="1"/>
        <end position="21"/>
    </location>
</feature>
<reference evidence="4 5" key="1">
    <citation type="submission" date="2016-05" db="EMBL/GenBank/DDBJ databases">
        <title>Single-cell genome of chain-forming Candidatus Thiomargarita nelsonii and comparison to other large sulfur-oxidizing bacteria.</title>
        <authorList>
            <person name="Winkel M."/>
            <person name="Salman V."/>
            <person name="Woyke T."/>
            <person name="Schulz-Vogt H."/>
            <person name="Richter M."/>
            <person name="Flood B."/>
            <person name="Bailey J."/>
            <person name="Amann R."/>
            <person name="Mussmann M."/>
        </authorList>
    </citation>
    <scope>NUCLEOTIDE SEQUENCE [LARGE SCALE GENOMIC DNA]</scope>
    <source>
        <strain evidence="4 5">THI036</strain>
    </source>
</reference>